<organism evidence="1 2">
    <name type="scientific">Imbroritus primus</name>
    <dbReference type="NCBI Taxonomy" id="3058603"/>
    <lineage>
        <taxon>Bacteria</taxon>
        <taxon>Pseudomonadati</taxon>
        <taxon>Pseudomonadota</taxon>
        <taxon>Betaproteobacteria</taxon>
        <taxon>Burkholderiales</taxon>
        <taxon>Burkholderiaceae</taxon>
        <taxon>Imbroritus</taxon>
    </lineage>
</organism>
<keyword evidence="2" id="KW-1185">Reference proteome</keyword>
<reference evidence="1" key="1">
    <citation type="submission" date="2019-05" db="EMBL/GenBank/DDBJ databases">
        <title>Revised genome assembly of Burkholderiaceae (previously Ralstonia) sp. PBA.</title>
        <authorList>
            <person name="Gan H.M."/>
        </authorList>
    </citation>
    <scope>NUCLEOTIDE SEQUENCE</scope>
    <source>
        <strain evidence="1">PBA</strain>
    </source>
</reference>
<accession>A0ACD3SQC1</accession>
<gene>
    <name evidence="1" type="ORF">MW7_006370</name>
</gene>
<evidence type="ECO:0000313" key="1">
    <source>
        <dbReference type="EMBL" id="TMS58363.1"/>
    </source>
</evidence>
<dbReference type="Proteomes" id="UP000004277">
    <property type="component" value="Unassembled WGS sequence"/>
</dbReference>
<evidence type="ECO:0000313" key="2">
    <source>
        <dbReference type="Proteomes" id="UP000004277"/>
    </source>
</evidence>
<protein>
    <submittedName>
        <fullName evidence="1">Uncharacterized protein</fullName>
    </submittedName>
</protein>
<proteinExistence type="predicted"/>
<name>A0ACD3SQC1_9BURK</name>
<sequence length="301" mass="33501">MSKSIRWPAAAALLAALVVSGCASTGAYSYKKDEEAYILSDIVPLRKTGQNQKALALLQSRFNDKCGTGTPLGKQAFGVAFKNTDRADMYNACGLLNAHIAQLLHETGDYKRAVPALLQALRDEMYPQGWKYDRLECSRLNYYGWIYEAKLTTVPLHQALYESMDRSGSADAKRFMHKSYLCRLDEHMQPEQAAAVSSDFVTQARKHLGEAGAAEAQKYTQLIPGPARDSAQRIMMRRYSEKSITELQMRAQLATLYANALKAVQKNNLNAPVEKDPSPIVEHWTGKVEEATKSVKLFADS</sequence>
<dbReference type="EMBL" id="AKCV02000015">
    <property type="protein sequence ID" value="TMS58363.1"/>
    <property type="molecule type" value="Genomic_DNA"/>
</dbReference>
<comment type="caution">
    <text evidence="1">The sequence shown here is derived from an EMBL/GenBank/DDBJ whole genome shotgun (WGS) entry which is preliminary data.</text>
</comment>